<keyword evidence="3" id="KW-1185">Reference proteome</keyword>
<evidence type="ECO:0000313" key="3">
    <source>
        <dbReference type="Proteomes" id="UP000070549"/>
    </source>
</evidence>
<accession>A0A133VDQ6</accession>
<dbReference type="Pfam" id="PF01037">
    <property type="entry name" value="AsnC_trans_reg"/>
    <property type="match status" value="1"/>
</dbReference>
<dbReference type="Proteomes" id="UP000070549">
    <property type="component" value="Unassembled WGS sequence"/>
</dbReference>
<dbReference type="SUPFAM" id="SSF54909">
    <property type="entry name" value="Dimeric alpha+beta barrel"/>
    <property type="match status" value="1"/>
</dbReference>
<reference evidence="2 3" key="1">
    <citation type="journal article" date="2016" name="Sci. Rep.">
        <title>Metabolic traits of an uncultured archaeal lineage -MSBL1- from brine pools of the Red Sea.</title>
        <authorList>
            <person name="Mwirichia R."/>
            <person name="Alam I."/>
            <person name="Rashid M."/>
            <person name="Vinu M."/>
            <person name="Ba-Alawi W."/>
            <person name="Anthony Kamau A."/>
            <person name="Kamanda Ngugi D."/>
            <person name="Goker M."/>
            <person name="Klenk H.P."/>
            <person name="Bajic V."/>
            <person name="Stingl U."/>
        </authorList>
    </citation>
    <scope>NUCLEOTIDE SEQUENCE [LARGE SCALE GENOMIC DNA]</scope>
    <source>
        <strain evidence="2">SCGC-AAA382A03</strain>
    </source>
</reference>
<evidence type="ECO:0000313" key="2">
    <source>
        <dbReference type="EMBL" id="KXB04586.1"/>
    </source>
</evidence>
<protein>
    <recommendedName>
        <fullName evidence="1">Transcription regulator AsnC/Lrp ligand binding domain-containing protein</fullName>
    </recommendedName>
</protein>
<dbReference type="InterPro" id="IPR019887">
    <property type="entry name" value="Tscrpt_reg_AsnC/Lrp_C"/>
</dbReference>
<dbReference type="InterPro" id="IPR011008">
    <property type="entry name" value="Dimeric_a/b-barrel"/>
</dbReference>
<dbReference type="AlphaFoldDB" id="A0A133VDQ6"/>
<gene>
    <name evidence="2" type="ORF">AKJ49_01920</name>
</gene>
<organism evidence="2 3">
    <name type="scientific">candidate division MSBL1 archaeon SCGC-AAA382A03</name>
    <dbReference type="NCBI Taxonomy" id="1698278"/>
    <lineage>
        <taxon>Archaea</taxon>
        <taxon>Methanobacteriati</taxon>
        <taxon>Methanobacteriota</taxon>
        <taxon>candidate division MSBL1</taxon>
    </lineage>
</organism>
<feature type="domain" description="Transcription regulator AsnC/Lrp ligand binding" evidence="1">
    <location>
        <begin position="7"/>
        <end position="76"/>
    </location>
</feature>
<comment type="caution">
    <text evidence="2">The sequence shown here is derived from an EMBL/GenBank/DDBJ whole genome shotgun (WGS) entry which is preliminary data.</text>
</comment>
<dbReference type="EMBL" id="LHYC01000055">
    <property type="protein sequence ID" value="KXB04586.1"/>
    <property type="molecule type" value="Genomic_DNA"/>
</dbReference>
<proteinExistence type="predicted"/>
<sequence length="76" mass="8379">MTIAFILVDSEVGKIKSTLEQIKQTKGVKEAYSIAGEKDIIVKVESEDFQGTAEAVTKNIHKINGVKDTVTFFAFE</sequence>
<evidence type="ECO:0000259" key="1">
    <source>
        <dbReference type="Pfam" id="PF01037"/>
    </source>
</evidence>
<name>A0A133VDQ6_9EURY</name>
<dbReference type="Gene3D" id="3.30.70.920">
    <property type="match status" value="1"/>
</dbReference>